<gene>
    <name evidence="2" type="ORF">EGH25_11135</name>
</gene>
<name>A0A9Q4GH82_9EURY</name>
<dbReference type="RefSeq" id="WP_266088584.1">
    <property type="nucleotide sequence ID" value="NZ_RKLV01000014.1"/>
</dbReference>
<proteinExistence type="predicted"/>
<keyword evidence="1" id="KW-0812">Transmembrane</keyword>
<accession>A0A9Q4GH82</accession>
<dbReference type="EMBL" id="RKLV01000014">
    <property type="protein sequence ID" value="MCX2819904.1"/>
    <property type="molecule type" value="Genomic_DNA"/>
</dbReference>
<keyword evidence="3" id="KW-1185">Reference proteome</keyword>
<sequence length="50" mass="5479">MAIAWTAYDIEVLPWLLLVGAVVSGLYEFYRRGKASASGLDPEGEARQHA</sequence>
<keyword evidence="1" id="KW-0472">Membrane</keyword>
<protein>
    <submittedName>
        <fullName evidence="2">Uncharacterized protein</fullName>
    </submittedName>
</protein>
<reference evidence="2" key="1">
    <citation type="submission" date="2022-09" db="EMBL/GenBank/DDBJ databases">
        <title>Haloadaptaus new haloarchaeum isolated from saline soil.</title>
        <authorList>
            <person name="Duran-Viseras A."/>
            <person name="Sanchez-Porro C."/>
            <person name="Ventosa A."/>
        </authorList>
    </citation>
    <scope>NUCLEOTIDE SEQUENCE</scope>
    <source>
        <strain evidence="2">F3-133</strain>
    </source>
</reference>
<evidence type="ECO:0000313" key="2">
    <source>
        <dbReference type="EMBL" id="MCX2819904.1"/>
    </source>
</evidence>
<organism evidence="2 3">
    <name type="scientific">Halorutilus salinus</name>
    <dbReference type="NCBI Taxonomy" id="2487751"/>
    <lineage>
        <taxon>Archaea</taxon>
        <taxon>Methanobacteriati</taxon>
        <taxon>Methanobacteriota</taxon>
        <taxon>Stenosarchaea group</taxon>
        <taxon>Halobacteria</taxon>
        <taxon>Halorutilales</taxon>
        <taxon>Halorutilaceae</taxon>
        <taxon>Halorutilus</taxon>
    </lineage>
</organism>
<comment type="caution">
    <text evidence="2">The sequence shown here is derived from an EMBL/GenBank/DDBJ whole genome shotgun (WGS) entry which is preliminary data.</text>
</comment>
<keyword evidence="1" id="KW-1133">Transmembrane helix</keyword>
<dbReference type="Proteomes" id="UP001149411">
    <property type="component" value="Unassembled WGS sequence"/>
</dbReference>
<evidence type="ECO:0000256" key="1">
    <source>
        <dbReference type="SAM" id="Phobius"/>
    </source>
</evidence>
<dbReference type="AlphaFoldDB" id="A0A9Q4GH82"/>
<evidence type="ECO:0000313" key="3">
    <source>
        <dbReference type="Proteomes" id="UP001149411"/>
    </source>
</evidence>
<feature type="transmembrane region" description="Helical" evidence="1">
    <location>
        <begin position="12"/>
        <end position="30"/>
    </location>
</feature>